<dbReference type="RefSeq" id="WP_090066875.1">
    <property type="nucleotide sequence ID" value="NZ_FOFT01000007.1"/>
</dbReference>
<dbReference type="EMBL" id="FOFT01000007">
    <property type="protein sequence ID" value="SER85231.1"/>
    <property type="molecule type" value="Genomic_DNA"/>
</dbReference>
<keyword evidence="3" id="KW-1185">Reference proteome</keyword>
<dbReference type="InterPro" id="IPR043917">
    <property type="entry name" value="DUF5753"/>
</dbReference>
<name>A0A1H9SJU0_9PSEU</name>
<dbReference type="GO" id="GO:0003677">
    <property type="term" value="F:DNA binding"/>
    <property type="evidence" value="ECO:0007669"/>
    <property type="project" value="InterPro"/>
</dbReference>
<organism evidence="2 3">
    <name type="scientific">Lentzea flaviverrucosa</name>
    <dbReference type="NCBI Taxonomy" id="200379"/>
    <lineage>
        <taxon>Bacteria</taxon>
        <taxon>Bacillati</taxon>
        <taxon>Actinomycetota</taxon>
        <taxon>Actinomycetes</taxon>
        <taxon>Pseudonocardiales</taxon>
        <taxon>Pseudonocardiaceae</taxon>
        <taxon>Lentzea</taxon>
    </lineage>
</organism>
<reference evidence="3" key="1">
    <citation type="submission" date="2016-10" db="EMBL/GenBank/DDBJ databases">
        <authorList>
            <person name="Varghese N."/>
            <person name="Submissions S."/>
        </authorList>
    </citation>
    <scope>NUCLEOTIDE SEQUENCE [LARGE SCALE GENOMIC DNA]</scope>
    <source>
        <strain evidence="3">CGMCC 4.578</strain>
    </source>
</reference>
<dbReference type="AlphaFoldDB" id="A0A1H9SJU0"/>
<proteinExistence type="predicted"/>
<evidence type="ECO:0000259" key="1">
    <source>
        <dbReference type="Pfam" id="PF19054"/>
    </source>
</evidence>
<protein>
    <submittedName>
        <fullName evidence="2">Helix-turn-helix domain-containing protein</fullName>
    </submittedName>
</protein>
<evidence type="ECO:0000313" key="3">
    <source>
        <dbReference type="Proteomes" id="UP000199028"/>
    </source>
</evidence>
<dbReference type="Proteomes" id="UP000199028">
    <property type="component" value="Unassembled WGS sequence"/>
</dbReference>
<dbReference type="OrthoDB" id="4285266at2"/>
<dbReference type="Pfam" id="PF13560">
    <property type="entry name" value="HTH_31"/>
    <property type="match status" value="1"/>
</dbReference>
<dbReference type="SUPFAM" id="SSF47413">
    <property type="entry name" value="lambda repressor-like DNA-binding domains"/>
    <property type="match status" value="1"/>
</dbReference>
<feature type="domain" description="DUF5753" evidence="1">
    <location>
        <begin position="100"/>
        <end position="275"/>
    </location>
</feature>
<evidence type="ECO:0000313" key="2">
    <source>
        <dbReference type="EMBL" id="SER85231.1"/>
    </source>
</evidence>
<dbReference type="InterPro" id="IPR010982">
    <property type="entry name" value="Lambda_DNA-bd_dom_sf"/>
</dbReference>
<sequence>MPKDFRATALERAIGRQLAGWRAERELSLTEAGQRVGFSSAKLSMMENAVQPSAPVDVMALGYVYKVPTPEWQAVMLRAQYAERARGRVANNGVNFDPAADFANLVFEATVLRVFSMDLVPTVFQLPGYTDAVMQSEDPVRTARLAMVREAWASRLGGREPLRVHAVFPEAVLWHAVGGPRLMKAQLLHLMEVSEHETVSVRVLPRTAGAYPAMGSPFTLLGFPHRQHNDVAYLETFIKGEYVEEPGLTARCAQRFESLEQVALGAGESLELIAEAVETVA</sequence>
<dbReference type="Gene3D" id="1.10.260.40">
    <property type="entry name" value="lambda repressor-like DNA-binding domains"/>
    <property type="match status" value="1"/>
</dbReference>
<accession>A0A1H9SJU0</accession>
<dbReference type="Pfam" id="PF19054">
    <property type="entry name" value="DUF5753"/>
    <property type="match status" value="1"/>
</dbReference>
<gene>
    <name evidence="2" type="ORF">SAMN05216195_10797</name>
</gene>